<evidence type="ECO:0000313" key="10">
    <source>
        <dbReference type="EMBL" id="POM27361.1"/>
    </source>
</evidence>
<dbReference type="PROSITE" id="PS50928">
    <property type="entry name" value="ABC_TM1"/>
    <property type="match status" value="1"/>
</dbReference>
<comment type="subcellular location">
    <subcellularLocation>
        <location evidence="1 7">Cell membrane</location>
        <topology evidence="1 7">Multi-pass membrane protein</topology>
    </subcellularLocation>
</comment>
<comment type="similarity">
    <text evidence="7">Belongs to the binding-protein-dependent transport system permease family.</text>
</comment>
<evidence type="ECO:0000256" key="6">
    <source>
        <dbReference type="ARBA" id="ARBA00023136"/>
    </source>
</evidence>
<name>A0A2P4UQN3_9ACTN</name>
<sequence length="364" mass="39540">MTTLVEAPGEDAGAEPETTRPRSRGLGLGRYVLVRFLLILPTVFVLTTVVFFLMRVIGDPITAAYGDRLTAAQLHQRIHEAGYDRNVLAQYVDYLRDIARGDFGTTFTDHVRVGSMLTTYGTATLELVVYSLVVALAVGPVLGTAAARLRDRGADVALRIFAILTYAMPVFFVGLLLKLVFAARLGWLPVNGRLTTADEIELEVRGHKSGIYLFDAMRAGDGPMAADVLQHAVLPAVALGLLSTGIFLRLFRTNLMSTLDADYVLAARSRGVGEWRLTTRHAARPALVPIITVMGLQVASLLGGAVLTEITFEWKGLGYELAQYLQARDYVAVQGIVVVLAVIVAVVNFLVDVLAAVIDPRVRY</sequence>
<dbReference type="Pfam" id="PF19300">
    <property type="entry name" value="BPD_transp_1_N"/>
    <property type="match status" value="1"/>
</dbReference>
<organism evidence="10 11">
    <name type="scientific">Actinomadura rubteroloni</name>
    <dbReference type="NCBI Taxonomy" id="1926885"/>
    <lineage>
        <taxon>Bacteria</taxon>
        <taxon>Bacillati</taxon>
        <taxon>Actinomycetota</taxon>
        <taxon>Actinomycetes</taxon>
        <taxon>Streptosporangiales</taxon>
        <taxon>Thermomonosporaceae</taxon>
        <taxon>Actinomadura</taxon>
    </lineage>
</organism>
<dbReference type="InterPro" id="IPR035906">
    <property type="entry name" value="MetI-like_sf"/>
</dbReference>
<evidence type="ECO:0000313" key="11">
    <source>
        <dbReference type="Proteomes" id="UP000242367"/>
    </source>
</evidence>
<dbReference type="InterPro" id="IPR045621">
    <property type="entry name" value="BPD_transp_1_N"/>
</dbReference>
<dbReference type="GO" id="GO:0055085">
    <property type="term" value="P:transmembrane transport"/>
    <property type="evidence" value="ECO:0007669"/>
    <property type="project" value="InterPro"/>
</dbReference>
<keyword evidence="3" id="KW-1003">Cell membrane</keyword>
<feature type="transmembrane region" description="Helical" evidence="7">
    <location>
        <begin position="286"/>
        <end position="312"/>
    </location>
</feature>
<dbReference type="GO" id="GO:0005886">
    <property type="term" value="C:plasma membrane"/>
    <property type="evidence" value="ECO:0007669"/>
    <property type="project" value="UniProtKB-SubCell"/>
</dbReference>
<dbReference type="PANTHER" id="PTHR43163:SF6">
    <property type="entry name" value="DIPEPTIDE TRANSPORT SYSTEM PERMEASE PROTEIN DPPB-RELATED"/>
    <property type="match status" value="1"/>
</dbReference>
<gene>
    <name evidence="10" type="primary">dppB_1</name>
    <name evidence="10" type="ORF">BTM25_17750</name>
</gene>
<dbReference type="Pfam" id="PF00528">
    <property type="entry name" value="BPD_transp_1"/>
    <property type="match status" value="1"/>
</dbReference>
<dbReference type="PANTHER" id="PTHR43163">
    <property type="entry name" value="DIPEPTIDE TRANSPORT SYSTEM PERMEASE PROTEIN DPPB-RELATED"/>
    <property type="match status" value="1"/>
</dbReference>
<keyword evidence="11" id="KW-1185">Reference proteome</keyword>
<keyword evidence="5 7" id="KW-1133">Transmembrane helix</keyword>
<feature type="transmembrane region" description="Helical" evidence="7">
    <location>
        <begin position="32"/>
        <end position="54"/>
    </location>
</feature>
<dbReference type="CDD" id="cd06261">
    <property type="entry name" value="TM_PBP2"/>
    <property type="match status" value="1"/>
</dbReference>
<accession>A0A2P4UQN3</accession>
<feature type="domain" description="ABC transmembrane type-1" evidence="9">
    <location>
        <begin position="121"/>
        <end position="355"/>
    </location>
</feature>
<proteinExistence type="inferred from homology"/>
<comment type="caution">
    <text evidence="10">The sequence shown here is derived from an EMBL/GenBank/DDBJ whole genome shotgun (WGS) entry which is preliminary data.</text>
</comment>
<keyword evidence="6 7" id="KW-0472">Membrane</keyword>
<evidence type="ECO:0000256" key="8">
    <source>
        <dbReference type="SAM" id="MobiDB-lite"/>
    </source>
</evidence>
<feature type="transmembrane region" description="Helical" evidence="7">
    <location>
        <begin position="156"/>
        <end position="181"/>
    </location>
</feature>
<dbReference type="EMBL" id="MTBP01000001">
    <property type="protein sequence ID" value="POM27361.1"/>
    <property type="molecule type" value="Genomic_DNA"/>
</dbReference>
<reference evidence="10 11" key="1">
    <citation type="journal article" date="2017" name="Chemistry">
        <title>Isolation, Biosynthesis and Chemical Modifications of Rubterolones A-F: Rare Tropolone Alkaloids from Actinomadura sp. 5-2.</title>
        <authorList>
            <person name="Guo H."/>
            <person name="Benndorf R."/>
            <person name="Leichnitz D."/>
            <person name="Klassen J.L."/>
            <person name="Vollmers J."/>
            <person name="Gorls H."/>
            <person name="Steinacker M."/>
            <person name="Weigel C."/>
            <person name="Dahse H.M."/>
            <person name="Kaster A.K."/>
            <person name="de Beer Z.W."/>
            <person name="Poulsen M."/>
            <person name="Beemelmanns C."/>
        </authorList>
    </citation>
    <scope>NUCLEOTIDE SEQUENCE [LARGE SCALE GENOMIC DNA]</scope>
    <source>
        <strain evidence="10 11">5-2</strain>
    </source>
</reference>
<dbReference type="SUPFAM" id="SSF161098">
    <property type="entry name" value="MetI-like"/>
    <property type="match status" value="1"/>
</dbReference>
<feature type="transmembrane region" description="Helical" evidence="7">
    <location>
        <begin position="232"/>
        <end position="251"/>
    </location>
</feature>
<evidence type="ECO:0000256" key="5">
    <source>
        <dbReference type="ARBA" id="ARBA00022989"/>
    </source>
</evidence>
<evidence type="ECO:0000256" key="4">
    <source>
        <dbReference type="ARBA" id="ARBA00022692"/>
    </source>
</evidence>
<feature type="transmembrane region" description="Helical" evidence="7">
    <location>
        <begin position="332"/>
        <end position="358"/>
    </location>
</feature>
<dbReference type="InterPro" id="IPR000515">
    <property type="entry name" value="MetI-like"/>
</dbReference>
<evidence type="ECO:0000256" key="7">
    <source>
        <dbReference type="RuleBase" id="RU363032"/>
    </source>
</evidence>
<dbReference type="RefSeq" id="WP_103562188.1">
    <property type="nucleotide sequence ID" value="NZ_MTBP01000001.1"/>
</dbReference>
<dbReference type="AlphaFoldDB" id="A0A2P4UQN3"/>
<evidence type="ECO:0000256" key="1">
    <source>
        <dbReference type="ARBA" id="ARBA00004651"/>
    </source>
</evidence>
<keyword evidence="4 7" id="KW-0812">Transmembrane</keyword>
<evidence type="ECO:0000256" key="2">
    <source>
        <dbReference type="ARBA" id="ARBA00022448"/>
    </source>
</evidence>
<evidence type="ECO:0000259" key="9">
    <source>
        <dbReference type="PROSITE" id="PS50928"/>
    </source>
</evidence>
<dbReference type="Gene3D" id="1.10.3720.10">
    <property type="entry name" value="MetI-like"/>
    <property type="match status" value="1"/>
</dbReference>
<evidence type="ECO:0000256" key="3">
    <source>
        <dbReference type="ARBA" id="ARBA00022475"/>
    </source>
</evidence>
<dbReference type="Proteomes" id="UP000242367">
    <property type="component" value="Unassembled WGS sequence"/>
</dbReference>
<feature type="transmembrane region" description="Helical" evidence="7">
    <location>
        <begin position="127"/>
        <end position="149"/>
    </location>
</feature>
<feature type="region of interest" description="Disordered" evidence="8">
    <location>
        <begin position="1"/>
        <end position="22"/>
    </location>
</feature>
<protein>
    <submittedName>
        <fullName evidence="10">Dipeptide transport system permease protein DppB</fullName>
    </submittedName>
</protein>
<keyword evidence="2 7" id="KW-0813">Transport</keyword>